<feature type="compositionally biased region" description="Basic and acidic residues" evidence="7">
    <location>
        <begin position="70"/>
        <end position="88"/>
    </location>
</feature>
<keyword evidence="9" id="KW-1185">Reference proteome</keyword>
<organism evidence="8 9">
    <name type="scientific">Apolygus lucorum</name>
    <name type="common">Small green plant bug</name>
    <name type="synonym">Lygocoris lucorum</name>
    <dbReference type="NCBI Taxonomy" id="248454"/>
    <lineage>
        <taxon>Eukaryota</taxon>
        <taxon>Metazoa</taxon>
        <taxon>Ecdysozoa</taxon>
        <taxon>Arthropoda</taxon>
        <taxon>Hexapoda</taxon>
        <taxon>Insecta</taxon>
        <taxon>Pterygota</taxon>
        <taxon>Neoptera</taxon>
        <taxon>Paraneoptera</taxon>
        <taxon>Hemiptera</taxon>
        <taxon>Heteroptera</taxon>
        <taxon>Panheteroptera</taxon>
        <taxon>Cimicomorpha</taxon>
        <taxon>Miridae</taxon>
        <taxon>Mirini</taxon>
        <taxon>Apolygus</taxon>
    </lineage>
</organism>
<dbReference type="Proteomes" id="UP000466442">
    <property type="component" value="Linkage Group LG9"/>
</dbReference>
<evidence type="ECO:0000256" key="1">
    <source>
        <dbReference type="ARBA" id="ARBA00004123"/>
    </source>
</evidence>
<reference evidence="8" key="1">
    <citation type="journal article" date="2021" name="Mol. Ecol. Resour.">
        <title>Apolygus lucorum genome provides insights into omnivorousness and mesophyll feeding.</title>
        <authorList>
            <person name="Liu Y."/>
            <person name="Liu H."/>
            <person name="Wang H."/>
            <person name="Huang T."/>
            <person name="Liu B."/>
            <person name="Yang B."/>
            <person name="Yin L."/>
            <person name="Li B."/>
            <person name="Zhang Y."/>
            <person name="Zhang S."/>
            <person name="Jiang F."/>
            <person name="Zhang X."/>
            <person name="Ren Y."/>
            <person name="Wang B."/>
            <person name="Wang S."/>
            <person name="Lu Y."/>
            <person name="Wu K."/>
            <person name="Fan W."/>
            <person name="Wang G."/>
        </authorList>
    </citation>
    <scope>NUCLEOTIDE SEQUENCE</scope>
    <source>
        <strain evidence="8">12Hb</strain>
    </source>
</reference>
<evidence type="ECO:0000313" key="8">
    <source>
        <dbReference type="EMBL" id="KAF6204843.1"/>
    </source>
</evidence>
<feature type="region of interest" description="Disordered" evidence="7">
    <location>
        <begin position="32"/>
        <end position="126"/>
    </location>
</feature>
<dbReference type="PANTHER" id="PTHR12945">
    <property type="entry name" value="TRANSLATION INITIATION FACTOR EIF3-RELATED"/>
    <property type="match status" value="1"/>
</dbReference>
<dbReference type="GO" id="GO:0005634">
    <property type="term" value="C:nucleus"/>
    <property type="evidence" value="ECO:0007669"/>
    <property type="project" value="UniProtKB-SubCell"/>
</dbReference>
<evidence type="ECO:0000256" key="7">
    <source>
        <dbReference type="SAM" id="MobiDB-lite"/>
    </source>
</evidence>
<feature type="compositionally biased region" description="Polar residues" evidence="7">
    <location>
        <begin position="39"/>
        <end position="63"/>
    </location>
</feature>
<sequence>MNFSEEKLKRFLNVRLCDFVSKLEGKEILWGNDAKSGINGHQTSASVHNDTQGVSSSESSQLNFPPLTEQSKDALEERNDAKVEKTSPGDDASVSSATADSQDAAGSKKRKLADDGNQTGRPDKRPRWLETLDTTADLIKECGADGLIIACRQFPLNIIEKFLPYLKPSRQFVVYSLSREPLVQLYSELYKTKLKKEVIGLHIYENWLRSHQILPDRTHPDVTMSSSGGHILVGTKIATSDTLR</sequence>
<dbReference type="PANTHER" id="PTHR12945:SF0">
    <property type="entry name" value="TRNA (ADENINE(58)-N(1))-METHYLTRANSFERASE NON-CATALYTIC SUBUNIT TRM6"/>
    <property type="match status" value="1"/>
</dbReference>
<proteinExistence type="inferred from homology"/>
<gene>
    <name evidence="8" type="ORF">GE061_019006</name>
</gene>
<feature type="compositionally biased region" description="Low complexity" evidence="7">
    <location>
        <begin position="90"/>
        <end position="105"/>
    </location>
</feature>
<evidence type="ECO:0000256" key="4">
    <source>
        <dbReference type="ARBA" id="ARBA00022694"/>
    </source>
</evidence>
<dbReference type="GO" id="GO:0030488">
    <property type="term" value="P:tRNA methylation"/>
    <property type="evidence" value="ECO:0007669"/>
    <property type="project" value="InterPro"/>
</dbReference>
<comment type="subcellular location">
    <subcellularLocation>
        <location evidence="1">Nucleus</location>
    </subcellularLocation>
</comment>
<dbReference type="OrthoDB" id="10254665at2759"/>
<dbReference type="AlphaFoldDB" id="A0A6A4JGS2"/>
<accession>A0A6A4JGS2</accession>
<comment type="caution">
    <text evidence="8">The sequence shown here is derived from an EMBL/GenBank/DDBJ whole genome shotgun (WGS) entry which is preliminary data.</text>
</comment>
<evidence type="ECO:0000256" key="6">
    <source>
        <dbReference type="ARBA" id="ARBA00032319"/>
    </source>
</evidence>
<evidence type="ECO:0000256" key="3">
    <source>
        <dbReference type="ARBA" id="ARBA00021704"/>
    </source>
</evidence>
<evidence type="ECO:0000256" key="5">
    <source>
        <dbReference type="ARBA" id="ARBA00023242"/>
    </source>
</evidence>
<keyword evidence="5" id="KW-0539">Nucleus</keyword>
<protein>
    <recommendedName>
        <fullName evidence="3">tRNA (adenine(58)-N(1))-methyltransferase non-catalytic subunit TRM6</fullName>
    </recommendedName>
    <alternativeName>
        <fullName evidence="6">tRNA(m1A58)-methyltransferase subunit TRM6</fullName>
    </alternativeName>
</protein>
<dbReference type="GO" id="GO:0031515">
    <property type="term" value="C:tRNA (m1A) methyltransferase complex"/>
    <property type="evidence" value="ECO:0007669"/>
    <property type="project" value="InterPro"/>
</dbReference>
<keyword evidence="4" id="KW-0819">tRNA processing</keyword>
<name>A0A6A4JGS2_APOLU</name>
<dbReference type="EMBL" id="WIXP02000009">
    <property type="protein sequence ID" value="KAF6204843.1"/>
    <property type="molecule type" value="Genomic_DNA"/>
</dbReference>
<evidence type="ECO:0000256" key="2">
    <source>
        <dbReference type="ARBA" id="ARBA00008320"/>
    </source>
</evidence>
<dbReference type="InterPro" id="IPR017423">
    <property type="entry name" value="TRM6"/>
</dbReference>
<comment type="similarity">
    <text evidence="2">Belongs to the TRM6/GCD10 family.</text>
</comment>
<evidence type="ECO:0000313" key="9">
    <source>
        <dbReference type="Proteomes" id="UP000466442"/>
    </source>
</evidence>